<evidence type="ECO:0000259" key="14">
    <source>
        <dbReference type="Pfam" id="PF07715"/>
    </source>
</evidence>
<dbReference type="Proteomes" id="UP000181898">
    <property type="component" value="Chromosome"/>
</dbReference>
<dbReference type="InterPro" id="IPR039426">
    <property type="entry name" value="TonB-dep_rcpt-like"/>
</dbReference>
<dbReference type="GO" id="GO:0015344">
    <property type="term" value="F:siderophore uptake transmembrane transporter activity"/>
    <property type="evidence" value="ECO:0007669"/>
    <property type="project" value="TreeGrafter"/>
</dbReference>
<dbReference type="InterPro" id="IPR010917">
    <property type="entry name" value="TonB_rcpt_CS"/>
</dbReference>
<dbReference type="STRING" id="1850252.LPB136_09975"/>
<evidence type="ECO:0000256" key="11">
    <source>
        <dbReference type="RuleBase" id="RU003357"/>
    </source>
</evidence>
<keyword evidence="16" id="KW-1185">Reference proteome</keyword>
<dbReference type="Pfam" id="PF13715">
    <property type="entry name" value="CarbopepD_reg_2"/>
    <property type="match status" value="1"/>
</dbReference>
<keyword evidence="5 12" id="KW-0732">Signal</keyword>
<dbReference type="InterPro" id="IPR036942">
    <property type="entry name" value="Beta-barrel_TonB_sf"/>
</dbReference>
<comment type="subcellular location">
    <subcellularLocation>
        <location evidence="1 10">Cell outer membrane</location>
        <topology evidence="1 10">Multi-pass membrane protein</topology>
    </subcellularLocation>
</comment>
<feature type="chain" id="PRO_5009854265" evidence="12">
    <location>
        <begin position="22"/>
        <end position="849"/>
    </location>
</feature>
<evidence type="ECO:0000256" key="12">
    <source>
        <dbReference type="SAM" id="SignalP"/>
    </source>
</evidence>
<dbReference type="AlphaFoldDB" id="A0A1L3JKM0"/>
<dbReference type="GO" id="GO:0044718">
    <property type="term" value="P:siderophore transmembrane transport"/>
    <property type="evidence" value="ECO:0007669"/>
    <property type="project" value="TreeGrafter"/>
</dbReference>
<dbReference type="SUPFAM" id="SSF49464">
    <property type="entry name" value="Carboxypeptidase regulatory domain-like"/>
    <property type="match status" value="1"/>
</dbReference>
<evidence type="ECO:0000256" key="6">
    <source>
        <dbReference type="ARBA" id="ARBA00023077"/>
    </source>
</evidence>
<accession>A0A1L3JKM0</accession>
<evidence type="ECO:0000256" key="10">
    <source>
        <dbReference type="PROSITE-ProRule" id="PRU01360"/>
    </source>
</evidence>
<dbReference type="KEGG" id="ten:LPB136_09975"/>
<protein>
    <submittedName>
        <fullName evidence="15">TonB-dependent receptor</fullName>
    </submittedName>
</protein>
<evidence type="ECO:0000256" key="4">
    <source>
        <dbReference type="ARBA" id="ARBA00022692"/>
    </source>
</evidence>
<dbReference type="PROSITE" id="PS52016">
    <property type="entry name" value="TONB_DEPENDENT_REC_3"/>
    <property type="match status" value="1"/>
</dbReference>
<dbReference type="Gene3D" id="2.170.130.10">
    <property type="entry name" value="TonB-dependent receptor, plug domain"/>
    <property type="match status" value="1"/>
</dbReference>
<dbReference type="OrthoDB" id="1453181at2"/>
<evidence type="ECO:0000256" key="8">
    <source>
        <dbReference type="ARBA" id="ARBA00023170"/>
    </source>
</evidence>
<dbReference type="SUPFAM" id="SSF56935">
    <property type="entry name" value="Porins"/>
    <property type="match status" value="1"/>
</dbReference>
<dbReference type="PANTHER" id="PTHR30069:SF29">
    <property type="entry name" value="HEMOGLOBIN AND HEMOGLOBIN-HAPTOGLOBIN-BINDING PROTEIN 1-RELATED"/>
    <property type="match status" value="1"/>
</dbReference>
<keyword evidence="8 15" id="KW-0675">Receptor</keyword>
<keyword evidence="6 11" id="KW-0798">TonB box</keyword>
<dbReference type="InterPro" id="IPR008969">
    <property type="entry name" value="CarboxyPept-like_regulatory"/>
</dbReference>
<dbReference type="EMBL" id="CP018155">
    <property type="protein sequence ID" value="APG65667.1"/>
    <property type="molecule type" value="Genomic_DNA"/>
</dbReference>
<organism evidence="15 16">
    <name type="scientific">Tenacibaculum todarodis</name>
    <dbReference type="NCBI Taxonomy" id="1850252"/>
    <lineage>
        <taxon>Bacteria</taxon>
        <taxon>Pseudomonadati</taxon>
        <taxon>Bacteroidota</taxon>
        <taxon>Flavobacteriia</taxon>
        <taxon>Flavobacteriales</taxon>
        <taxon>Flavobacteriaceae</taxon>
        <taxon>Tenacibaculum</taxon>
    </lineage>
</organism>
<dbReference type="PANTHER" id="PTHR30069">
    <property type="entry name" value="TONB-DEPENDENT OUTER MEMBRANE RECEPTOR"/>
    <property type="match status" value="1"/>
</dbReference>
<keyword evidence="3 10" id="KW-1134">Transmembrane beta strand</keyword>
<proteinExistence type="inferred from homology"/>
<evidence type="ECO:0000313" key="16">
    <source>
        <dbReference type="Proteomes" id="UP000181898"/>
    </source>
</evidence>
<dbReference type="Pfam" id="PF00593">
    <property type="entry name" value="TonB_dep_Rec_b-barrel"/>
    <property type="match status" value="1"/>
</dbReference>
<gene>
    <name evidence="15" type="ORF">LPB136_09975</name>
</gene>
<evidence type="ECO:0000256" key="2">
    <source>
        <dbReference type="ARBA" id="ARBA00022448"/>
    </source>
</evidence>
<dbReference type="GO" id="GO:0009279">
    <property type="term" value="C:cell outer membrane"/>
    <property type="evidence" value="ECO:0007669"/>
    <property type="project" value="UniProtKB-SubCell"/>
</dbReference>
<keyword evidence="2 10" id="KW-0813">Transport</keyword>
<keyword evidence="9 10" id="KW-0998">Cell outer membrane</keyword>
<name>A0A1L3JKM0_9FLAO</name>
<evidence type="ECO:0000259" key="13">
    <source>
        <dbReference type="Pfam" id="PF00593"/>
    </source>
</evidence>
<dbReference type="RefSeq" id="WP_072556191.1">
    <property type="nucleotide sequence ID" value="NZ_CP018155.1"/>
</dbReference>
<evidence type="ECO:0000256" key="7">
    <source>
        <dbReference type="ARBA" id="ARBA00023136"/>
    </source>
</evidence>
<evidence type="ECO:0000256" key="5">
    <source>
        <dbReference type="ARBA" id="ARBA00022729"/>
    </source>
</evidence>
<keyword evidence="7 10" id="KW-0472">Membrane</keyword>
<dbReference type="Gene3D" id="2.40.170.20">
    <property type="entry name" value="TonB-dependent receptor, beta-barrel domain"/>
    <property type="match status" value="1"/>
</dbReference>
<dbReference type="Pfam" id="PF07715">
    <property type="entry name" value="Plug"/>
    <property type="match status" value="1"/>
</dbReference>
<evidence type="ECO:0000256" key="1">
    <source>
        <dbReference type="ARBA" id="ARBA00004571"/>
    </source>
</evidence>
<reference evidence="15 16" key="1">
    <citation type="submission" date="2016-11" db="EMBL/GenBank/DDBJ databases">
        <title>Tenacibaculum sp. LPB0136, isolated from marine environment.</title>
        <authorList>
            <person name="Kim E."/>
            <person name="Yi H."/>
        </authorList>
    </citation>
    <scope>NUCLEOTIDE SEQUENCE [LARGE SCALE GENOMIC DNA]</scope>
    <source>
        <strain evidence="15 16">LPB0136</strain>
    </source>
</reference>
<feature type="domain" description="TonB-dependent receptor plug" evidence="14">
    <location>
        <begin position="117"/>
        <end position="224"/>
    </location>
</feature>
<feature type="signal peptide" evidence="12">
    <location>
        <begin position="1"/>
        <end position="21"/>
    </location>
</feature>
<evidence type="ECO:0000256" key="3">
    <source>
        <dbReference type="ARBA" id="ARBA00022452"/>
    </source>
</evidence>
<dbReference type="InterPro" id="IPR037066">
    <property type="entry name" value="Plug_dom_sf"/>
</dbReference>
<sequence length="849" mass="92788">MRNFKNLLLIAMFFTSALVLGQTKITGIVVDETGEPLPGAGVLEQGTTNGTATDFDGKFILNTKSNSGTVVVSFVNYANKLVSFSSSNTNLGRIQLATDGNILDEIVVTATSFAIGRKTPVAVSTVKAADIEDKLGIQEFPEILKSTPGVYATKSGGGYGDGEINLRGFRTQNIAVMINGIPVNDMENGAVYWSNWAGLSDVTSAMQVQRGLGASKVAVPSIGGTINIISKSTDAEKGGSVRMSTGNDGFQKYGMTLSTGLMDNGFAVTASAAKVSGEGYVDGLQFEGFNYFLNVSKKINDNHKLSFNAIGTIQDHGQRYNRRTIAEYRATEQGGKRFNPDWGYRNGKVENSSFNFYHKPQISLNHDWVISDKTFLTTSVYASFGSGGGRRTQGTKFSNDSYRLGDIDQPIDFDRIVDENVANGVDGATDIFAASKNSHEWYGVLSTLKTDLSETLSLSGGLDARYYVGSHWYEVTDLLGGQYFYNDDLDEKTGGQALKVGDRFNKDYDGKVGRYGMFAQLEYSKDDLSVFLSSSLSNSTYSKVDRMSFGAENRESESASFIGYSTKGGANYNIDEKQNVFANVGYFSRAPIADNVFNSDYDVDLYEDAINERVFSAELGYGFKTQLFSANVNLYNTYWLDRFMTFSLPGADGEFITSNVTGLDALHQGIEIDFLFRPMDKLAITGMASLGNWTWKNDASATTFNDTTGELISSETVYAKDLKVSDAAQTTFALGLKYDLLEKTNISLDYNYAGDNYATMNVTGRTADSPEEADRTNTWKLPNYNLFDLGLRHGFEIGGLETTLTANLNNIFDVEYISDANNGPSSDYDTAQVYYGAGRTFSLGLKIKF</sequence>
<dbReference type="PROSITE" id="PS01156">
    <property type="entry name" value="TONB_DEPENDENT_REC_2"/>
    <property type="match status" value="1"/>
</dbReference>
<evidence type="ECO:0000313" key="15">
    <source>
        <dbReference type="EMBL" id="APG65667.1"/>
    </source>
</evidence>
<evidence type="ECO:0000256" key="9">
    <source>
        <dbReference type="ARBA" id="ARBA00023237"/>
    </source>
</evidence>
<feature type="domain" description="TonB-dependent receptor-like beta-barrel" evidence="13">
    <location>
        <begin position="303"/>
        <end position="811"/>
    </location>
</feature>
<dbReference type="Gene3D" id="2.60.40.1120">
    <property type="entry name" value="Carboxypeptidase-like, regulatory domain"/>
    <property type="match status" value="1"/>
</dbReference>
<keyword evidence="4 10" id="KW-0812">Transmembrane</keyword>
<dbReference type="InterPro" id="IPR000531">
    <property type="entry name" value="Beta-barrel_TonB"/>
</dbReference>
<dbReference type="InterPro" id="IPR012910">
    <property type="entry name" value="Plug_dom"/>
</dbReference>
<comment type="similarity">
    <text evidence="10 11">Belongs to the TonB-dependent receptor family.</text>
</comment>